<proteinExistence type="predicted"/>
<feature type="non-terminal residue" evidence="1">
    <location>
        <position position="1"/>
    </location>
</feature>
<accession>A0ACC5PVI9</accession>
<protein>
    <submittedName>
        <fullName evidence="1">Uncharacterized protein</fullName>
    </submittedName>
</protein>
<sequence length="157" mass="16656">ADKQKAHQGGVGKYMDEEVAKVDAAEKHRQGSGDYLKTLKAAHPDWTLGQIAQWTKANRPAAYRDYFTLPSGPVKADPATAASGAAGKQFSTHDPAVTDKPGEKATTVEHKDDHSVNIHGPVNVYTQDAAGFAAGLREANSGLASSMENHGTGGRRY</sequence>
<comment type="caution">
    <text evidence="1">The sequence shown here is derived from an EMBL/GenBank/DDBJ whole genome shotgun (WGS) entry which is preliminary data.</text>
</comment>
<organism evidence="1 2">
    <name type="scientific">Enterobacter agglomerans</name>
    <name type="common">Erwinia herbicola</name>
    <name type="synonym">Pantoea agglomerans</name>
    <dbReference type="NCBI Taxonomy" id="549"/>
    <lineage>
        <taxon>Bacteria</taxon>
        <taxon>Pseudomonadati</taxon>
        <taxon>Pseudomonadota</taxon>
        <taxon>Gammaproteobacteria</taxon>
        <taxon>Enterobacterales</taxon>
        <taxon>Erwiniaceae</taxon>
        <taxon>Pantoea</taxon>
        <taxon>Pantoea agglomerans group</taxon>
    </lineage>
</organism>
<dbReference type="EMBL" id="JACYNR010000057">
    <property type="protein sequence ID" value="MBD8129281.1"/>
    <property type="molecule type" value="Genomic_DNA"/>
</dbReference>
<reference evidence="1 2" key="1">
    <citation type="journal article" date="2020" name="FEMS Microbiol. Ecol.">
        <title>Temporal dynamics of bacterial communities during seed development and maturation.</title>
        <authorList>
            <person name="Chesneau G."/>
            <person name="Torres-Cortes G."/>
            <person name="Briand M."/>
            <person name="Darrasse A."/>
            <person name="Preveaux A."/>
            <person name="Marais C."/>
            <person name="Jacques M.A."/>
            <person name="Shade A."/>
            <person name="Barret M."/>
        </authorList>
    </citation>
    <scope>NUCLEOTIDE SEQUENCE [LARGE SCALE GENOMIC DNA]</scope>
    <source>
        <strain evidence="1 2">CFBP13709</strain>
    </source>
</reference>
<gene>
    <name evidence="1" type="ORF">IFT41_24610</name>
</gene>
<evidence type="ECO:0000313" key="2">
    <source>
        <dbReference type="Proteomes" id="UP000610459"/>
    </source>
</evidence>
<name>A0ACC5PVI9_ENTAG</name>
<evidence type="ECO:0000313" key="1">
    <source>
        <dbReference type="EMBL" id="MBD8129281.1"/>
    </source>
</evidence>
<dbReference type="Proteomes" id="UP000610459">
    <property type="component" value="Unassembled WGS sequence"/>
</dbReference>
<keyword evidence="2" id="KW-1185">Reference proteome</keyword>